<organism evidence="4 5">
    <name type="scientific">Bacillus glycinifermentans</name>
    <dbReference type="NCBI Taxonomy" id="1664069"/>
    <lineage>
        <taxon>Bacteria</taxon>
        <taxon>Bacillati</taxon>
        <taxon>Bacillota</taxon>
        <taxon>Bacilli</taxon>
        <taxon>Bacillales</taxon>
        <taxon>Bacillaceae</taxon>
        <taxon>Bacillus</taxon>
    </lineage>
</organism>
<evidence type="ECO:0000256" key="3">
    <source>
        <dbReference type="SAM" id="SignalP"/>
    </source>
</evidence>
<protein>
    <submittedName>
        <fullName evidence="4">Extracellular solute-binding protein</fullName>
    </submittedName>
</protein>
<dbReference type="InterPro" id="IPR006059">
    <property type="entry name" value="SBP"/>
</dbReference>
<evidence type="ECO:0000256" key="1">
    <source>
        <dbReference type="ARBA" id="ARBA00008520"/>
    </source>
</evidence>
<dbReference type="InterPro" id="IPR050490">
    <property type="entry name" value="Bact_solute-bd_prot1"/>
</dbReference>
<sequence length="420" mass="46705">MKKRYVFVIAAVAAMLLASGCSGFQSSGSGSGKVTLKLFHRWPKEPEKSFFEEAVKEYEASHPDVSIQTEAVLNDSYKDKIKVMLGTSQPPDIYFASSDEFARKIIQGDRALDLTSYYEEDQKWSGRLLQSQIEPFSAGGKRYGVPWQMASKEFFYNKDIFKKLNLSPPKTWDELIHASKVLKENGYTPIAFGAKATWAISHYIGTLNQRLVDEKTRETDYHTVNASFTDQGYVDALAKLQELLPYFTKHVNSVDHEYVRQQFKSGKAGMIYAETSEIKLVNGSVNLGLFSFPEISGQKGSSDLLTGAPEGFMISSKTKHPKEAMAFLKFLTSKKMGEKLVKDVGKFSPVKGTANKDNADANQLEAVGSLNKAKGMVAWFDMDVDAEIADAYLMNVQKMLGGDMTPGEVMKEVQKAAKSK</sequence>
<dbReference type="GeneID" id="82854811"/>
<gene>
    <name evidence="4" type="ORF">EQZ20_19225</name>
</gene>
<accession>A0AAJ4D3P3</accession>
<dbReference type="EMBL" id="CP035232">
    <property type="protein sequence ID" value="QAT66795.1"/>
    <property type="molecule type" value="Genomic_DNA"/>
</dbReference>
<evidence type="ECO:0000313" key="4">
    <source>
        <dbReference type="EMBL" id="QAT66795.1"/>
    </source>
</evidence>
<dbReference type="PANTHER" id="PTHR43649:SF29">
    <property type="entry name" value="OSMOPROTECTIVE COMPOUNDS-BINDING PROTEIN GGTB"/>
    <property type="match status" value="1"/>
</dbReference>
<dbReference type="SUPFAM" id="SSF53850">
    <property type="entry name" value="Periplasmic binding protein-like II"/>
    <property type="match status" value="1"/>
</dbReference>
<keyword evidence="2" id="KW-0813">Transport</keyword>
<name>A0AAJ4D3P3_9BACI</name>
<feature type="signal peptide" evidence="3">
    <location>
        <begin position="1"/>
        <end position="23"/>
    </location>
</feature>
<feature type="chain" id="PRO_5042559431" evidence="3">
    <location>
        <begin position="24"/>
        <end position="420"/>
    </location>
</feature>
<dbReference type="PANTHER" id="PTHR43649">
    <property type="entry name" value="ARABINOSE-BINDING PROTEIN-RELATED"/>
    <property type="match status" value="1"/>
</dbReference>
<dbReference type="PROSITE" id="PS51257">
    <property type="entry name" value="PROKAR_LIPOPROTEIN"/>
    <property type="match status" value="1"/>
</dbReference>
<dbReference type="Gene3D" id="3.40.190.10">
    <property type="entry name" value="Periplasmic binding protein-like II"/>
    <property type="match status" value="2"/>
</dbReference>
<dbReference type="Pfam" id="PF01547">
    <property type="entry name" value="SBP_bac_1"/>
    <property type="match status" value="1"/>
</dbReference>
<dbReference type="Proteomes" id="UP000288675">
    <property type="component" value="Chromosome"/>
</dbReference>
<comment type="similarity">
    <text evidence="1">Belongs to the bacterial solute-binding protein 1 family.</text>
</comment>
<dbReference type="RefSeq" id="WP_046130184.1">
    <property type="nucleotide sequence ID" value="NZ_CP035232.1"/>
</dbReference>
<keyword evidence="3" id="KW-0732">Signal</keyword>
<dbReference type="KEGG" id="bgy:BGLY_3829"/>
<proteinExistence type="inferred from homology"/>
<evidence type="ECO:0000256" key="2">
    <source>
        <dbReference type="ARBA" id="ARBA00022448"/>
    </source>
</evidence>
<evidence type="ECO:0000313" key="5">
    <source>
        <dbReference type="Proteomes" id="UP000288675"/>
    </source>
</evidence>
<reference evidence="4 5" key="1">
    <citation type="submission" date="2019-01" db="EMBL/GenBank/DDBJ databases">
        <title>Genome sequence of Bacillus glycinifermentans SRCM103574.</title>
        <authorList>
            <person name="Kong H.-J."/>
            <person name="Jeong S.-Y."/>
            <person name="Jeong D.-Y."/>
        </authorList>
    </citation>
    <scope>NUCLEOTIDE SEQUENCE [LARGE SCALE GENOMIC DNA]</scope>
    <source>
        <strain evidence="4 5">SRCM103574</strain>
    </source>
</reference>
<dbReference type="AlphaFoldDB" id="A0AAJ4D3P3"/>